<dbReference type="PROSITE" id="PS00028">
    <property type="entry name" value="ZINC_FINGER_C2H2_1"/>
    <property type="match status" value="1"/>
</dbReference>
<organism evidence="4 5">
    <name type="scientific">Agrocybe chaxingu</name>
    <dbReference type="NCBI Taxonomy" id="84603"/>
    <lineage>
        <taxon>Eukaryota</taxon>
        <taxon>Fungi</taxon>
        <taxon>Dikarya</taxon>
        <taxon>Basidiomycota</taxon>
        <taxon>Agaricomycotina</taxon>
        <taxon>Agaricomycetes</taxon>
        <taxon>Agaricomycetidae</taxon>
        <taxon>Agaricales</taxon>
        <taxon>Agaricineae</taxon>
        <taxon>Strophariaceae</taxon>
        <taxon>Agrocybe</taxon>
    </lineage>
</organism>
<feature type="region of interest" description="Disordered" evidence="2">
    <location>
        <begin position="205"/>
        <end position="227"/>
    </location>
</feature>
<sequence length="335" mass="37515">MLPIHFPDASQLHSPGWPPNSKLDGQWALNHVDATVEVTCSPTTLQTDLVPRRDVDPGVYADFHDPQMMFPSAQVPLRSPGVGGWSISNNLPNTWTQSTPSELELALTESNSAKNSMPMMAATSRDIPTLQQFSSEIPSLLFATESSFRPIPSSPLVDAGSFQASEMCFQSTKKRDVTRMQGEPSIEESLDMLNPQSIEFQLDFPPAVPHSKARGRKSSKKDSKPGKHVCTICDTSYSRNFDLLRHQKSKHAVFTLEQRELLSCPNCGVFSSRLDAMWTHCRRIPSSCDLVRRNNRQSLLPKRSKEEYEVLIQTALNRTQKDIDSYFQGVPLPNQ</sequence>
<keyword evidence="5" id="KW-1185">Reference proteome</keyword>
<reference evidence="4" key="1">
    <citation type="submission" date="2022-07" db="EMBL/GenBank/DDBJ databases">
        <title>Genome Sequence of Agrocybe chaxingu.</title>
        <authorList>
            <person name="Buettner E."/>
        </authorList>
    </citation>
    <scope>NUCLEOTIDE SEQUENCE</scope>
    <source>
        <strain evidence="4">MP-N11</strain>
    </source>
</reference>
<feature type="domain" description="C2H2-type" evidence="3">
    <location>
        <begin position="228"/>
        <end position="252"/>
    </location>
</feature>
<evidence type="ECO:0000259" key="3">
    <source>
        <dbReference type="PROSITE" id="PS50157"/>
    </source>
</evidence>
<evidence type="ECO:0000256" key="1">
    <source>
        <dbReference type="PROSITE-ProRule" id="PRU00042"/>
    </source>
</evidence>
<dbReference type="GO" id="GO:0008270">
    <property type="term" value="F:zinc ion binding"/>
    <property type="evidence" value="ECO:0007669"/>
    <property type="project" value="UniProtKB-KW"/>
</dbReference>
<evidence type="ECO:0000256" key="2">
    <source>
        <dbReference type="SAM" id="MobiDB-lite"/>
    </source>
</evidence>
<dbReference type="EMBL" id="JANKHO010000137">
    <property type="protein sequence ID" value="KAJ3514589.1"/>
    <property type="molecule type" value="Genomic_DNA"/>
</dbReference>
<name>A0A9W8K728_9AGAR</name>
<dbReference type="Gene3D" id="3.30.160.60">
    <property type="entry name" value="Classic Zinc Finger"/>
    <property type="match status" value="1"/>
</dbReference>
<protein>
    <recommendedName>
        <fullName evidence="3">C2H2-type domain-containing protein</fullName>
    </recommendedName>
</protein>
<dbReference type="PROSITE" id="PS50157">
    <property type="entry name" value="ZINC_FINGER_C2H2_2"/>
    <property type="match status" value="1"/>
</dbReference>
<gene>
    <name evidence="4" type="ORF">NLJ89_g2289</name>
</gene>
<comment type="caution">
    <text evidence="4">The sequence shown here is derived from an EMBL/GenBank/DDBJ whole genome shotgun (WGS) entry which is preliminary data.</text>
</comment>
<dbReference type="SMART" id="SM00355">
    <property type="entry name" value="ZnF_C2H2"/>
    <property type="match status" value="2"/>
</dbReference>
<keyword evidence="1" id="KW-0863">Zinc-finger</keyword>
<evidence type="ECO:0000313" key="4">
    <source>
        <dbReference type="EMBL" id="KAJ3514589.1"/>
    </source>
</evidence>
<dbReference type="InterPro" id="IPR013087">
    <property type="entry name" value="Znf_C2H2_type"/>
</dbReference>
<proteinExistence type="predicted"/>
<keyword evidence="1" id="KW-0862">Zinc</keyword>
<evidence type="ECO:0000313" key="5">
    <source>
        <dbReference type="Proteomes" id="UP001148786"/>
    </source>
</evidence>
<dbReference type="Proteomes" id="UP001148786">
    <property type="component" value="Unassembled WGS sequence"/>
</dbReference>
<dbReference type="OrthoDB" id="8922241at2759"/>
<keyword evidence="1" id="KW-0479">Metal-binding</keyword>
<accession>A0A9W8K728</accession>
<dbReference type="AlphaFoldDB" id="A0A9W8K728"/>